<evidence type="ECO:0000259" key="2">
    <source>
        <dbReference type="Pfam" id="PF07786"/>
    </source>
</evidence>
<protein>
    <submittedName>
        <fullName evidence="3">DUF1624 domain-containing protein</fullName>
    </submittedName>
</protein>
<feature type="domain" description="Heparan-alpha-glucosaminide N-acetyltransferase catalytic" evidence="2">
    <location>
        <begin position="20"/>
        <end position="158"/>
    </location>
</feature>
<gene>
    <name evidence="3" type="ORF">D0Y96_11130</name>
</gene>
<comment type="caution">
    <text evidence="3">The sequence shown here is derived from an EMBL/GenBank/DDBJ whole genome shotgun (WGS) entry which is preliminary data.</text>
</comment>
<dbReference type="RefSeq" id="WP_117299870.1">
    <property type="nucleotide sequence ID" value="NZ_QVQT02000004.1"/>
</dbReference>
<feature type="transmembrane region" description="Helical" evidence="1">
    <location>
        <begin position="245"/>
        <end position="264"/>
    </location>
</feature>
<feature type="transmembrane region" description="Helical" evidence="1">
    <location>
        <begin position="270"/>
        <end position="294"/>
    </location>
</feature>
<feature type="transmembrane region" description="Helical" evidence="1">
    <location>
        <begin position="126"/>
        <end position="143"/>
    </location>
</feature>
<keyword evidence="4" id="KW-1185">Reference proteome</keyword>
<dbReference type="InterPro" id="IPR012429">
    <property type="entry name" value="HGSNAT_cat"/>
</dbReference>
<feature type="transmembrane region" description="Helical" evidence="1">
    <location>
        <begin position="351"/>
        <end position="377"/>
    </location>
</feature>
<evidence type="ECO:0000313" key="3">
    <source>
        <dbReference type="EMBL" id="RFU15985.1"/>
    </source>
</evidence>
<sequence>MSSPASTHTLESPRTATSTRLVSLDVLRGITIALMILVNNSGPYAWWPFRHSDWNGWTPTDLVFPTFLFLVGISIVFSTESRLSRGATKASLLSHNVRRFVVLFLLGLVVNGFPFFHLATLRIYGVLQRIAICFLIGSVLYLWDRQRISSKITLIIVALLGYWILMRWVPVPGYGMPVRDIPLLDKNGNLTAYIDRHIFPGRLYEGVRDPEGLLSDLPSMATLLLGMLTGIWLRTKRTLGQKCAGMLASGVLCIVLGELWNPWFPINKKLWTSSFVLFTAGVALVSLGLCYWAIEIKGWKKGWTFFWLVFGTNAITAYVISELLAAGLWAVRTGPHTSLDYSIYRHLYQPIHPPVIGSLCYSISFVLVCWIPVVFLYRKKIFIKI</sequence>
<dbReference type="OrthoDB" id="9788724at2"/>
<accession>A0A372IM77</accession>
<feature type="transmembrane region" description="Helical" evidence="1">
    <location>
        <begin position="100"/>
        <end position="120"/>
    </location>
</feature>
<dbReference type="AlphaFoldDB" id="A0A372IM77"/>
<feature type="transmembrane region" description="Helical" evidence="1">
    <location>
        <begin position="21"/>
        <end position="42"/>
    </location>
</feature>
<dbReference type="PANTHER" id="PTHR31061:SF24">
    <property type="entry name" value="LD22376P"/>
    <property type="match status" value="1"/>
</dbReference>
<dbReference type="EMBL" id="QVQT01000004">
    <property type="protein sequence ID" value="RFU15985.1"/>
    <property type="molecule type" value="Genomic_DNA"/>
</dbReference>
<proteinExistence type="predicted"/>
<dbReference type="PANTHER" id="PTHR31061">
    <property type="entry name" value="LD22376P"/>
    <property type="match status" value="1"/>
</dbReference>
<evidence type="ECO:0000256" key="1">
    <source>
        <dbReference type="SAM" id="Phobius"/>
    </source>
</evidence>
<dbReference type="Pfam" id="PF07786">
    <property type="entry name" value="HGSNAT_cat"/>
    <property type="match status" value="1"/>
</dbReference>
<organism evidence="3 4">
    <name type="scientific">Paracidobacterium acidisoli</name>
    <dbReference type="NCBI Taxonomy" id="2303751"/>
    <lineage>
        <taxon>Bacteria</taxon>
        <taxon>Pseudomonadati</taxon>
        <taxon>Acidobacteriota</taxon>
        <taxon>Terriglobia</taxon>
        <taxon>Terriglobales</taxon>
        <taxon>Acidobacteriaceae</taxon>
        <taxon>Paracidobacterium</taxon>
    </lineage>
</organism>
<evidence type="ECO:0000313" key="4">
    <source>
        <dbReference type="Proteomes" id="UP000264702"/>
    </source>
</evidence>
<dbReference type="Proteomes" id="UP000264702">
    <property type="component" value="Unassembled WGS sequence"/>
</dbReference>
<feature type="transmembrane region" description="Helical" evidence="1">
    <location>
        <begin position="62"/>
        <end position="79"/>
    </location>
</feature>
<feature type="transmembrane region" description="Helical" evidence="1">
    <location>
        <begin position="213"/>
        <end position="233"/>
    </location>
</feature>
<feature type="transmembrane region" description="Helical" evidence="1">
    <location>
        <begin position="152"/>
        <end position="169"/>
    </location>
</feature>
<keyword evidence="1" id="KW-1133">Transmembrane helix</keyword>
<keyword evidence="1" id="KW-0472">Membrane</keyword>
<keyword evidence="1" id="KW-0812">Transmembrane</keyword>
<name>A0A372IM77_9BACT</name>
<reference evidence="3 4" key="1">
    <citation type="submission" date="2018-08" db="EMBL/GenBank/DDBJ databases">
        <title>Acidipila sp. 4G-K13, an acidobacterium isolated from forest soil.</title>
        <authorList>
            <person name="Gao Z.-H."/>
            <person name="Qiu L.-H."/>
        </authorList>
    </citation>
    <scope>NUCLEOTIDE SEQUENCE [LARGE SCALE GENOMIC DNA]</scope>
    <source>
        <strain evidence="3 4">4G-K13</strain>
    </source>
</reference>
<feature type="transmembrane region" description="Helical" evidence="1">
    <location>
        <begin position="306"/>
        <end position="331"/>
    </location>
</feature>